<keyword evidence="3" id="KW-1185">Reference proteome</keyword>
<name>A0A6I3KTW2_9NOCA</name>
<organism evidence="2 3">
    <name type="scientific">Nocardia aurantiaca</name>
    <dbReference type="NCBI Taxonomy" id="2675850"/>
    <lineage>
        <taxon>Bacteria</taxon>
        <taxon>Bacillati</taxon>
        <taxon>Actinomycetota</taxon>
        <taxon>Actinomycetes</taxon>
        <taxon>Mycobacteriales</taxon>
        <taxon>Nocardiaceae</taxon>
        <taxon>Nocardia</taxon>
    </lineage>
</organism>
<dbReference type="Proteomes" id="UP000432464">
    <property type="component" value="Unassembled WGS sequence"/>
</dbReference>
<feature type="compositionally biased region" description="Basic and acidic residues" evidence="1">
    <location>
        <begin position="158"/>
        <end position="174"/>
    </location>
</feature>
<comment type="caution">
    <text evidence="2">The sequence shown here is derived from an EMBL/GenBank/DDBJ whole genome shotgun (WGS) entry which is preliminary data.</text>
</comment>
<reference evidence="2 3" key="1">
    <citation type="submission" date="2019-11" db="EMBL/GenBank/DDBJ databases">
        <title>Nocardia sp. nov. CT2-14 isolated from soil.</title>
        <authorList>
            <person name="Kanchanasin P."/>
            <person name="Tanasupawat S."/>
            <person name="Yuki M."/>
            <person name="Kudo T."/>
        </authorList>
    </citation>
    <scope>NUCLEOTIDE SEQUENCE [LARGE SCALE GENOMIC DNA]</scope>
    <source>
        <strain evidence="2 3">CT2-14</strain>
    </source>
</reference>
<dbReference type="EMBL" id="WMBB01000003">
    <property type="protein sequence ID" value="MTE12801.1"/>
    <property type="molecule type" value="Genomic_DNA"/>
</dbReference>
<sequence length="184" mass="20595">MLLPALTTPASAVRQWSAVHADPKGLDDQRPGRIRVVARWWSRWHEDLSMHVFASSRTFEVWQWGPGHTGLLLRSWGGSADEPRIEVLFKPADFVCLPNRLTGIDIAMVTDGDVYATVTRVLGRDLKRWENLFVVTSEEVPGWVVGGSANGRSGPESGSREPMFDGWEAREPVRDLFTTNTAPR</sequence>
<proteinExistence type="predicted"/>
<feature type="region of interest" description="Disordered" evidence="1">
    <location>
        <begin position="146"/>
        <end position="184"/>
    </location>
</feature>
<gene>
    <name evidence="2" type="ORF">GLP40_08445</name>
</gene>
<dbReference type="AlphaFoldDB" id="A0A6I3KTW2"/>
<evidence type="ECO:0000313" key="2">
    <source>
        <dbReference type="EMBL" id="MTE12801.1"/>
    </source>
</evidence>
<protein>
    <submittedName>
        <fullName evidence="2">Uncharacterized protein</fullName>
    </submittedName>
</protein>
<accession>A0A6I3KTW2</accession>
<evidence type="ECO:0000313" key="3">
    <source>
        <dbReference type="Proteomes" id="UP000432464"/>
    </source>
</evidence>
<evidence type="ECO:0000256" key="1">
    <source>
        <dbReference type="SAM" id="MobiDB-lite"/>
    </source>
</evidence>